<name>A0A6A5Y1E1_9PLEO</name>
<evidence type="ECO:0000256" key="3">
    <source>
        <dbReference type="ARBA" id="ARBA00022670"/>
    </source>
</evidence>
<gene>
    <name evidence="10" type="ORF">BU24DRAFT_439393</name>
</gene>
<sequence>MATEKPRKLSAAALNYLIHHAVLPPKLPQGSDRSENEHEQALFDVLLQALSTFRGHLDSPQDQLQIHSTYNMVRSCKSLREGSGNVNEARLRLAITQLKSDNDIHLIPIEVKSQNAGLLVRRYADTIEFHTFELSPADKAVTSTSGRLRRSFPARASQVSLNQICDPDLAAALAHTVSTLCSQFVPSLTWKAELTGDQPEKDMDINRSGLVTHYHSALISALGKPVESSLIWKNTHQEVLSLDSRSTWRRSSLYLLLRVSMQLNLSIFSIRSGGSALYKPVTCFFLSKTLRLALDPKNSVDCEVIYAVLMKLSRRLQKLLPSFLAAQQYLDKKWQSIRRDCSLSIDILSLRDLRPHKDVLVNLPDLERFIGSLDLGKGTANIASFHPPTSLVQFAACQLPSNIDASSDSLYFNLAAVEMWVERELCSWIQSNWGATDTCRRLFDLTLRYFTLCQKAYASNPSSLSIMYLTILDLWIAIDKSACHLYPLLEKYTPEIPLEPLRALLLPLKQQLHRLAYAEVYIKTRIKVGRPRYQPWRNFGQRASCFAAQYFEESVELQSLYGSILEDENRQREAKVIELVSKQEEYRALILEYECMDCTYTKEERFEPTTSEYITERGHDPSCEKCRCKAKADDITIEFFEAPLPSNETKAKCVIFEMQVPEAFQAWRSATVFLHRDVLGYNYKAGTNCKSPCTLHSDPSLSRFVTFEVYSNDRIVLASATRPRSASQEGNKASGDSILSLSKEDICFESGLEYEYFDSKDQVFTVDYNSTDHLSDQCLYQLPHRSIQLQQFLARTSSNPDGVPPNNVIATQSKTLEHILPDEYRAFGTIPLGGNLQYSNILTQLSMPALDFAKEEAQLLIMQTIHQAGCPSMQDSPERINHLQLTDRRCALDQVKENWESWRSVASFVQLTNRLISCCDSAEVMQSCLTFLREGSLSTPIDEEESKTFMKLIEIGLVGTSTFDIGQPELKTVLFDPAECAIFLQCSMTIQRNKASKSSCSSALHDIMIQSWQKLMFRALPIAQNVCCSTTALDSAISVTWHQFSAKGTWKVLSSQQQHWLSNTASTSFGSSTTVLIHFNLLTAELLVNGVPFSKLPVDYRTHPTYKLLFNSTSLDVVPSISPEFSFSTIRSYHDYQIHFEKEGSSLSMKLEIENRSFHLLPSRLFHQNFPNTFLTNYIHWYDKQANVVYFCHRDSPWPSEQSRSWCLNKLDSQWSLSKAGRKMLAHTSDTTRRLCNLLSGFEEKSHIHTLFNADTHTIDVELPRLQLSFFYRGLAVDPCQRLETLVGLTTKLVLKEGTVTYSRTDSHVSVSITLGPGGHTHAYHVDESIGRLLDDGSLHSKIYLCYLHALTSYCLPDPLTGHTGTEAALEILRSGSVRSFERLSRSKTTHMQKIIWDENLPCLSQNSLFYTHVSTILNIERQRRSLCQQATSGEIPSLKFAQKDLIQRDLWRTAMFHVYASSEEQRSFSADTFYDGSQTDGNIRSEERSYHAASLILGEKCGSDRKLSTEARADFISRYFNDATIQGHKRSINSSELRYDARWLEDITEWIRMNCFNKYGMAMWLSSIAFGVETDEDTIRILALLYRSSRIQAIKVPRAAKFEMPKGTEADLDTLVSHLKGAAEPFSEARWPVRRKPHEVEKNYRKRRTRLYRNAQNRSIAALAEFFLALWPSPSVQIPAEHEARKFLDANRAILIVQSLFQKWSDNSRLSQYLDDVLTAAEEEPVIELRSFDVPKSPNKSVLTDQTRRICVADIFRSDPCELELPPQLRKVGMKYHNDSVELHVQKHFSSLCKALEVRAESDSEREFVSCLVQGFTSLHNNRYEIAHMSSSDIESMLRRYLNDCERYTTHLYNDMARTVSCSLHSKAYFLGLQSTWTPTKLSELYRPLLPRISPALFLRQLNRDNWHRLSKNWQSVIVQYGLALTEYNRAVRMLGLVRDPVDLVQELRNPGHENWNPMKQPENLLLEVESGITIRPVQEEIAMHMREPETGQNTIMQLNMGEGKSSVITPLVALSVADGTKLARVVVARPQSKQMFEMLVCKVGGLLNRRVYHTSFSRALKLDKGQVRLVQEILQDCIENRGILLMQPEHILSFKLMGLECLLSDKTEIGEALIGVQHFLNEQSRDIVDESDENFGVYFELIYTVGAPAPIEFSPERWSVLQEVMTMVAACAHEVKMTLPLSIDVDSRHIERFPHIRILKQDANYMLMKKVAVRIRTTNFTGLHITRQSEAVRNAVYNYITEQDVSEDDVSAVENDGMWTESMRTILLLLRGLFAGGILPFALGNKRWKVQYGLDPALDPRAKVAVPYRSKDKPSPRSEFSHPDVLILLTLLSYYYGGLDDKRLTLAFEHLFKSDQADSEYAAWIDGATANMLPREYHRIGNINLRDSLRCTRQLFPGLRFSKGAIDYYLKHIVFPKELKEYPHKLSASGWDIGQGKAHPLTGFSGTNDSRHTLPLMIKYLDIDQQKHTNALNLANLLQGTNSVALIPPRPTMVQSDAEHLLDFITSMTPAVRVILDVGAQILELDNLEVAKRWIEMSGLSDAQAVIFFNENDQLCVCDRRGRVEELQTSTYARHSELCLVYLDEAHTRGTDLKLPRNYRAAVTLGAGLTKDKLAQACMRMRKLGKGQSVAYCVPEEIRIKILEKLDKAQESQISVSDVLCWTILETWTDLRRSMRLWAAQGQRFYHQQSILDVETITKEVVEKLLEKEAASLEYRYKPLTLTQLQERQFEGWDLDDDDISKIVKRCRKFGAMNVSLMDLQEEQERELYPEIEAEREVEEVLQITEANHRLDRNIGNLVRTGRLKATPTIIPAFETLKGTSIAKEFNIPKFPGGLYVTSDYARTVKLPTRSYSDLYHRPIQWIISVPDHHDTSTIQGLVIISPFEANCLYPYIQSHDKVTLHLYSPRQNPSYRPLDRLDLYNVGREFDPDSVPRSMTLQLNLFAGQLYLRSYEEYVELCDHLGLAHAAAEYDQELSPDGFITNSTGHWGFTKSPVGFLKGLFTKIRRDCRGIDKSHMGFILEGAHLEEDDFPPVDDVNVDDNVEVEAEARVKVENMDIDDEDSLFVRLAG</sequence>
<evidence type="ECO:0000259" key="9">
    <source>
        <dbReference type="Pfam" id="PF20255"/>
    </source>
</evidence>
<dbReference type="InterPro" id="IPR046541">
    <property type="entry name" value="DUF6606"/>
</dbReference>
<evidence type="ECO:0000256" key="2">
    <source>
        <dbReference type="ARBA" id="ARBA00012759"/>
    </source>
</evidence>
<dbReference type="InterPro" id="IPR051346">
    <property type="entry name" value="OTU_Deubiquitinase"/>
</dbReference>
<comment type="catalytic activity">
    <reaction evidence="1">
        <text>Thiol-dependent hydrolysis of ester, thioester, amide, peptide and isopeptide bonds formed by the C-terminal Gly of ubiquitin (a 76-residue protein attached to proteins as an intracellular targeting signal).</text>
        <dbReference type="EC" id="3.4.19.12"/>
    </reaction>
</comment>
<dbReference type="EC" id="3.4.19.12" evidence="2"/>
<feature type="domain" description="DUF6606" evidence="9">
    <location>
        <begin position="17"/>
        <end position="290"/>
    </location>
</feature>
<keyword evidence="6" id="KW-0788">Thiol protease</keyword>
<protein>
    <recommendedName>
        <fullName evidence="2">ubiquitinyl hydrolase 1</fullName>
        <ecNumber evidence="2">3.4.19.12</ecNumber>
    </recommendedName>
</protein>
<evidence type="ECO:0000313" key="10">
    <source>
        <dbReference type="EMBL" id="KAF2019066.1"/>
    </source>
</evidence>
<feature type="domain" description="DUF3638" evidence="7">
    <location>
        <begin position="1954"/>
        <end position="2177"/>
    </location>
</feature>
<dbReference type="GO" id="GO:0006508">
    <property type="term" value="P:proteolysis"/>
    <property type="evidence" value="ECO:0007669"/>
    <property type="project" value="UniProtKB-KW"/>
</dbReference>
<evidence type="ECO:0000256" key="4">
    <source>
        <dbReference type="ARBA" id="ARBA00022786"/>
    </source>
</evidence>
<dbReference type="Pfam" id="PF12340">
    <property type="entry name" value="DUF3638"/>
    <property type="match status" value="1"/>
</dbReference>
<keyword evidence="11" id="KW-1185">Reference proteome</keyword>
<evidence type="ECO:0000313" key="11">
    <source>
        <dbReference type="Proteomes" id="UP000799778"/>
    </source>
</evidence>
<keyword evidence="3" id="KW-0645">Protease</keyword>
<keyword evidence="4" id="KW-0833">Ubl conjugation pathway</keyword>
<dbReference type="Pfam" id="PF20255">
    <property type="entry name" value="DUF6606"/>
    <property type="match status" value="1"/>
</dbReference>
<organism evidence="10 11">
    <name type="scientific">Aaosphaeria arxii CBS 175.79</name>
    <dbReference type="NCBI Taxonomy" id="1450172"/>
    <lineage>
        <taxon>Eukaryota</taxon>
        <taxon>Fungi</taxon>
        <taxon>Dikarya</taxon>
        <taxon>Ascomycota</taxon>
        <taxon>Pezizomycotina</taxon>
        <taxon>Dothideomycetes</taxon>
        <taxon>Pleosporomycetidae</taxon>
        <taxon>Pleosporales</taxon>
        <taxon>Pleosporales incertae sedis</taxon>
        <taxon>Aaosphaeria</taxon>
    </lineage>
</organism>
<reference evidence="10" key="1">
    <citation type="journal article" date="2020" name="Stud. Mycol.">
        <title>101 Dothideomycetes genomes: a test case for predicting lifestyles and emergence of pathogens.</title>
        <authorList>
            <person name="Haridas S."/>
            <person name="Albert R."/>
            <person name="Binder M."/>
            <person name="Bloem J."/>
            <person name="Labutti K."/>
            <person name="Salamov A."/>
            <person name="Andreopoulos B."/>
            <person name="Baker S."/>
            <person name="Barry K."/>
            <person name="Bills G."/>
            <person name="Bluhm B."/>
            <person name="Cannon C."/>
            <person name="Castanera R."/>
            <person name="Culley D."/>
            <person name="Daum C."/>
            <person name="Ezra D."/>
            <person name="Gonzalez J."/>
            <person name="Henrissat B."/>
            <person name="Kuo A."/>
            <person name="Liang C."/>
            <person name="Lipzen A."/>
            <person name="Lutzoni F."/>
            <person name="Magnuson J."/>
            <person name="Mondo S."/>
            <person name="Nolan M."/>
            <person name="Ohm R."/>
            <person name="Pangilinan J."/>
            <person name="Park H.-J."/>
            <person name="Ramirez L."/>
            <person name="Alfaro M."/>
            <person name="Sun H."/>
            <person name="Tritt A."/>
            <person name="Yoshinaga Y."/>
            <person name="Zwiers L.-H."/>
            <person name="Turgeon B."/>
            <person name="Goodwin S."/>
            <person name="Spatafora J."/>
            <person name="Crous P."/>
            <person name="Grigoriev I."/>
        </authorList>
    </citation>
    <scope>NUCLEOTIDE SEQUENCE</scope>
    <source>
        <strain evidence="10">CBS 175.79</strain>
    </source>
</reference>
<dbReference type="GO" id="GO:0004843">
    <property type="term" value="F:cysteine-type deubiquitinase activity"/>
    <property type="evidence" value="ECO:0007669"/>
    <property type="project" value="UniProtKB-EC"/>
</dbReference>
<keyword evidence="5" id="KW-0378">Hydrolase</keyword>
<accession>A0A6A5Y1E1</accession>
<evidence type="ECO:0000259" key="8">
    <source>
        <dbReference type="Pfam" id="PF12359"/>
    </source>
</evidence>
<proteinExistence type="predicted"/>
<evidence type="ECO:0000256" key="6">
    <source>
        <dbReference type="ARBA" id="ARBA00022807"/>
    </source>
</evidence>
<evidence type="ECO:0000256" key="5">
    <source>
        <dbReference type="ARBA" id="ARBA00022801"/>
    </source>
</evidence>
<evidence type="ECO:0000256" key="1">
    <source>
        <dbReference type="ARBA" id="ARBA00000707"/>
    </source>
</evidence>
<dbReference type="Pfam" id="PF12359">
    <property type="entry name" value="DUF3645"/>
    <property type="match status" value="1"/>
</dbReference>
<dbReference type="PANTHER" id="PTHR13367">
    <property type="entry name" value="UBIQUITIN THIOESTERASE"/>
    <property type="match status" value="1"/>
</dbReference>
<evidence type="ECO:0000259" key="7">
    <source>
        <dbReference type="Pfam" id="PF12340"/>
    </source>
</evidence>
<feature type="domain" description="DUF3645" evidence="8">
    <location>
        <begin position="2303"/>
        <end position="2332"/>
    </location>
</feature>
<dbReference type="GeneID" id="54287697"/>
<dbReference type="InterPro" id="IPR022105">
    <property type="entry name" value="DUF3645"/>
</dbReference>
<dbReference type="InterPro" id="IPR022099">
    <property type="entry name" value="DUF3638"/>
</dbReference>
<dbReference type="EMBL" id="ML978067">
    <property type="protein sequence ID" value="KAF2019066.1"/>
    <property type="molecule type" value="Genomic_DNA"/>
</dbReference>
<dbReference type="RefSeq" id="XP_033387405.1">
    <property type="nucleotide sequence ID" value="XM_033530300.1"/>
</dbReference>
<dbReference type="OrthoDB" id="3182339at2759"/>
<dbReference type="Proteomes" id="UP000799778">
    <property type="component" value="Unassembled WGS sequence"/>
</dbReference>
<dbReference type="PANTHER" id="PTHR13367:SF34">
    <property type="match status" value="1"/>
</dbReference>